<keyword evidence="13" id="KW-0406">Ion transport</keyword>
<evidence type="ECO:0000256" key="1">
    <source>
        <dbReference type="ARBA" id="ARBA00004424"/>
    </source>
</evidence>
<evidence type="ECO:0000256" key="15">
    <source>
        <dbReference type="ARBA" id="ARBA00023157"/>
    </source>
</evidence>
<dbReference type="InterPro" id="IPR002948">
    <property type="entry name" value="SLC12A3"/>
</dbReference>
<keyword evidence="5" id="KW-0597">Phosphoprotein</keyword>
<name>A0A452RRZ7_URSAM</name>
<dbReference type="Pfam" id="PF08403">
    <property type="entry name" value="AA_permease_N"/>
    <property type="match status" value="1"/>
</dbReference>
<keyword evidence="17" id="KW-0739">Sodium transport</keyword>
<accession>A0A452RRZ7</accession>
<evidence type="ECO:0000259" key="27">
    <source>
        <dbReference type="Pfam" id="PF00324"/>
    </source>
</evidence>
<evidence type="ECO:0000256" key="22">
    <source>
        <dbReference type="ARBA" id="ARBA00073714"/>
    </source>
</evidence>
<evidence type="ECO:0000256" key="25">
    <source>
        <dbReference type="SAM" id="MobiDB-lite"/>
    </source>
</evidence>
<evidence type="ECO:0000256" key="2">
    <source>
        <dbReference type="ARBA" id="ARBA00010593"/>
    </source>
</evidence>
<dbReference type="GO" id="GO:1990573">
    <property type="term" value="P:potassium ion import across plasma membrane"/>
    <property type="evidence" value="ECO:0007669"/>
    <property type="project" value="TreeGrafter"/>
</dbReference>
<keyword evidence="11 26" id="KW-1133">Transmembrane helix</keyword>
<keyword evidence="15" id="KW-1015">Disulfide bond</keyword>
<gene>
    <name evidence="30" type="primary">SLC12A3</name>
</gene>
<evidence type="ECO:0000256" key="19">
    <source>
        <dbReference type="ARBA" id="ARBA00050884"/>
    </source>
</evidence>
<dbReference type="GO" id="GO:0055075">
    <property type="term" value="P:potassium ion homeostasis"/>
    <property type="evidence" value="ECO:0007669"/>
    <property type="project" value="TreeGrafter"/>
</dbReference>
<evidence type="ECO:0000256" key="18">
    <source>
        <dbReference type="ARBA" id="ARBA00023214"/>
    </source>
</evidence>
<feature type="domain" description="Amino acid permease/ SLC12A" evidence="27">
    <location>
        <begin position="206"/>
        <end position="709"/>
    </location>
</feature>
<evidence type="ECO:0000313" key="30">
    <source>
        <dbReference type="Ensembl" id="ENSUAMP00000022155.1"/>
    </source>
</evidence>
<dbReference type="GO" id="GO:0006884">
    <property type="term" value="P:cell volume homeostasis"/>
    <property type="evidence" value="ECO:0007669"/>
    <property type="project" value="TreeGrafter"/>
</dbReference>
<dbReference type="AlphaFoldDB" id="A0A452RRZ7"/>
<keyword evidence="6 26" id="KW-0812">Transmembrane</keyword>
<reference evidence="31" key="1">
    <citation type="submission" date="2016-06" db="EMBL/GenBank/DDBJ databases">
        <title>De novo assembly and RNA-Seq shows season-dependent expression and editing in black bear kidneys.</title>
        <authorList>
            <person name="Korstanje R."/>
            <person name="Srivastava A."/>
            <person name="Sarsani V.K."/>
            <person name="Sheehan S.M."/>
            <person name="Seger R.L."/>
            <person name="Barter M.E."/>
            <person name="Lindqvist C."/>
            <person name="Brody L.C."/>
            <person name="Mullikin J.C."/>
        </authorList>
    </citation>
    <scope>NUCLEOTIDE SEQUENCE [LARGE SCALE GENOMIC DNA]</scope>
</reference>
<evidence type="ECO:0000256" key="21">
    <source>
        <dbReference type="ARBA" id="ARBA00063035"/>
    </source>
</evidence>
<evidence type="ECO:0000256" key="20">
    <source>
        <dbReference type="ARBA" id="ARBA00056815"/>
    </source>
</evidence>
<feature type="transmembrane region" description="Helical" evidence="26">
    <location>
        <begin position="280"/>
        <end position="304"/>
    </location>
</feature>
<dbReference type="InterPro" id="IPR013612">
    <property type="entry name" value="AA_permease_N"/>
</dbReference>
<feature type="transmembrane region" description="Helical" evidence="26">
    <location>
        <begin position="203"/>
        <end position="222"/>
    </location>
</feature>
<evidence type="ECO:0000256" key="6">
    <source>
        <dbReference type="ARBA" id="ARBA00022692"/>
    </source>
</evidence>
<comment type="function">
    <text evidence="20">Electroneutral sodium and chloride ion cotransporter, which acts as a key mediator of sodium and chloride reabsorption in kidney distal convoluted tubules. Also acts as a receptor for the pro-inflammatory cytokine IL18, thereby contributing to IL18-induced cytokine production, including IFNG, IL6, IL18 and CCL2. May act either independently of IL18R1, or in a complex with IL18R1.</text>
</comment>
<dbReference type="NCBIfam" id="TIGR00930">
    <property type="entry name" value="2a30"/>
    <property type="match status" value="1"/>
</dbReference>
<evidence type="ECO:0000256" key="23">
    <source>
        <dbReference type="ARBA" id="ARBA00076232"/>
    </source>
</evidence>
<dbReference type="Gene3D" id="1.20.1740.10">
    <property type="entry name" value="Amino acid/polyamine transporter I"/>
    <property type="match status" value="1"/>
</dbReference>
<feature type="transmembrane region" description="Helical" evidence="26">
    <location>
        <begin position="516"/>
        <end position="537"/>
    </location>
</feature>
<feature type="transmembrane region" description="Helical" evidence="26">
    <location>
        <begin position="403"/>
        <end position="425"/>
    </location>
</feature>
<dbReference type="PRINTS" id="PR01230">
    <property type="entry name" value="NACLTRNSPORT"/>
</dbReference>
<keyword evidence="7" id="KW-0547">Nucleotide-binding</keyword>
<keyword evidence="4" id="KW-1003">Cell membrane</keyword>
<organism evidence="30 31">
    <name type="scientific">Ursus americanus</name>
    <name type="common">American black bear</name>
    <name type="synonym">Euarctos americanus</name>
    <dbReference type="NCBI Taxonomy" id="9643"/>
    <lineage>
        <taxon>Eukaryota</taxon>
        <taxon>Metazoa</taxon>
        <taxon>Chordata</taxon>
        <taxon>Craniata</taxon>
        <taxon>Vertebrata</taxon>
        <taxon>Euteleostomi</taxon>
        <taxon>Mammalia</taxon>
        <taxon>Eutheria</taxon>
        <taxon>Laurasiatheria</taxon>
        <taxon>Carnivora</taxon>
        <taxon>Caniformia</taxon>
        <taxon>Ursidae</taxon>
        <taxon>Ursus</taxon>
    </lineage>
</organism>
<evidence type="ECO:0000256" key="12">
    <source>
        <dbReference type="ARBA" id="ARBA00023053"/>
    </source>
</evidence>
<evidence type="ECO:0000313" key="31">
    <source>
        <dbReference type="Proteomes" id="UP000291022"/>
    </source>
</evidence>
<evidence type="ECO:0000256" key="8">
    <source>
        <dbReference type="ARBA" id="ARBA00022840"/>
    </source>
</evidence>
<evidence type="ECO:0000256" key="11">
    <source>
        <dbReference type="ARBA" id="ARBA00022989"/>
    </source>
</evidence>
<feature type="transmembrane region" description="Helical" evidence="26">
    <location>
        <begin position="437"/>
        <end position="456"/>
    </location>
</feature>
<feature type="domain" description="Amino acid permease N-terminal" evidence="29">
    <location>
        <begin position="117"/>
        <end position="166"/>
    </location>
</feature>
<keyword evidence="31" id="KW-1185">Reference proteome</keyword>
<evidence type="ECO:0000256" key="26">
    <source>
        <dbReference type="SAM" id="Phobius"/>
    </source>
</evidence>
<feature type="transmembrane region" description="Helical" evidence="26">
    <location>
        <begin position="324"/>
        <end position="343"/>
    </location>
</feature>
<evidence type="ECO:0000256" key="7">
    <source>
        <dbReference type="ARBA" id="ARBA00022741"/>
    </source>
</evidence>
<evidence type="ECO:0000256" key="16">
    <source>
        <dbReference type="ARBA" id="ARBA00023180"/>
    </source>
</evidence>
<dbReference type="GeneTree" id="ENSGT00940000155044"/>
<evidence type="ECO:0000256" key="5">
    <source>
        <dbReference type="ARBA" id="ARBA00022553"/>
    </source>
</evidence>
<feature type="compositionally biased region" description="Polar residues" evidence="25">
    <location>
        <begin position="16"/>
        <end position="25"/>
    </location>
</feature>
<evidence type="ECO:0000256" key="4">
    <source>
        <dbReference type="ARBA" id="ARBA00022475"/>
    </source>
</evidence>
<comment type="subcellular location">
    <subcellularLocation>
        <location evidence="1">Apical cell membrane</location>
        <topology evidence="1">Multi-pass membrane protein</topology>
    </subcellularLocation>
</comment>
<keyword evidence="16" id="KW-0325">Glycoprotein</keyword>
<feature type="domain" description="SLC12A transporter C-terminal" evidence="28">
    <location>
        <begin position="990"/>
        <end position="1096"/>
    </location>
</feature>
<dbReference type="GO" id="GO:0005524">
    <property type="term" value="F:ATP binding"/>
    <property type="evidence" value="ECO:0007669"/>
    <property type="project" value="UniProtKB-KW"/>
</dbReference>
<dbReference type="PANTHER" id="PTHR11827:SF9">
    <property type="entry name" value="SOLUTE CARRIER FAMILY 12 MEMBER 3"/>
    <property type="match status" value="1"/>
</dbReference>
<dbReference type="InterPro" id="IPR004841">
    <property type="entry name" value="AA-permease/SLC12A_dom"/>
</dbReference>
<feature type="domain" description="SLC12A transporter C-terminal" evidence="28">
    <location>
        <begin position="910"/>
        <end position="947"/>
    </location>
</feature>
<feature type="transmembrane region" description="Helical" evidence="26">
    <location>
        <begin position="649"/>
        <end position="668"/>
    </location>
</feature>
<sequence length="1097" mass="120249">LRQAQKPGAGIGLRPSKSSSKTPGQGLSHLCYPHPDPPPGVSIPLLPSLHSWAGLFPCPFPRLTQQHHEHKLGFPPVLPASEMPGDPALCSGRFTISTLLGGEEPPPPAAYDSSHLSHGSTFYMRTFGYNTIDVVPAYEHYANSALPGEPRKVRPTLADLHSFLKVSTSSGPGRFPAMTDGLVEDEAGTNSEKNPGEPVRFGWVKGVMIRCMLNIWGVILYLRLPWITAQAGIVLTWIIILLSVTVTSITGLSISAISTNGKVKSGGTYFLISRSLGPELGGSIGLIFAFANAVGVAMHTVGFAETVRDLLQEYGTPIVDPVNDIRIIGVVTVTVLLAISLAGMEWESKVLFFLVIMVSFANYLVGTLIPPSEDKASKGFFSYRADIFVQNLVPDWRGVDGTFFGMFSIFFPSATGILAGANISGDLKDPAVAIPKGTLMAIFWTTVSYLAVSATIGSCVVRDASGVLNDTVTPGSGACEGLACGYGWNFTECAHQHSCHYGLINYYQTMSMVSGFAPLITAGIFGATLSSALACLVSAAKVFQCLCEDQLYPLIGFFGKGYGKNKEPVRGYLLAYAIAVAFIIIAELNTIAPIISNFFLCSYALINFSCFHASITNSPGWRPSFRYYSKWAALFGAVISVVIMFLLTWWAALIAIGVVLFLLLYVIYKKPEVNWGSSVQAGSYNLALSYSVGLNEVEDHIKNYRPQCLVLTGPPNFRPALVDFVGTFTRNLSLMVCGHVLIGPRKQRMPELRLIANGHTKWLNKRKIKAFYSDVIAEDLRSGVQILMQAAGLGRMKPNILVVGFKKNWQSAHPATVEDYIGILHDAFDFNYGVCVMRMREGLNVSEVMQAHSEYMPHLLGAPVKNLNSIPESSRMIFFKWWREERGTLVRNKSLKKQLPLDLRGPSLPGLTLLIPYLLGRKKRWSGCRIRVFVGGQINRMDQERKLLRGKPRRQRSVSLWRPPPSPSGELVPPETGLSHPVSPALSVPSTKRFEDMIAPFRLNDGFKDEATVTEMRRDCPWKISDEEINKNRVKVPEREGPGGGGAGVRVTLPIGRKGKCPSSLYMAWLETLSQDLRPPVILIRGNQENVLTFYCQ</sequence>
<dbReference type="GO" id="GO:0055078">
    <property type="term" value="P:sodium ion homeostasis"/>
    <property type="evidence" value="ECO:0007669"/>
    <property type="project" value="TreeGrafter"/>
</dbReference>
<evidence type="ECO:0000256" key="17">
    <source>
        <dbReference type="ARBA" id="ARBA00023201"/>
    </source>
</evidence>
<dbReference type="Proteomes" id="UP000291022">
    <property type="component" value="Unassembled WGS sequence"/>
</dbReference>
<evidence type="ECO:0000256" key="9">
    <source>
        <dbReference type="ARBA" id="ARBA00022843"/>
    </source>
</evidence>
<feature type="transmembrane region" description="Helical" evidence="26">
    <location>
        <begin position="350"/>
        <end position="369"/>
    </location>
</feature>
<comment type="subunit">
    <text evidence="21">Homodimer; adopts a domain-swap conformation at the scissor helices connecting the transmembrane domain and C-terminal domain. Interacts with KLHL3. Interacts with IL18R1; this interaction is increased by IL18 treatment.</text>
</comment>
<feature type="region of interest" description="Disordered" evidence="25">
    <location>
        <begin position="945"/>
        <end position="984"/>
    </location>
</feature>
<dbReference type="Pfam" id="PF00324">
    <property type="entry name" value="AA_permease"/>
    <property type="match status" value="1"/>
</dbReference>
<keyword evidence="9" id="KW-0832">Ubl conjugation</keyword>
<keyword evidence="10" id="KW-0769">Symport</keyword>
<feature type="transmembrane region" description="Helical" evidence="26">
    <location>
        <begin position="594"/>
        <end position="615"/>
    </location>
</feature>
<dbReference type="GO" id="GO:0008511">
    <property type="term" value="F:sodium:potassium:chloride symporter activity"/>
    <property type="evidence" value="ECO:0007669"/>
    <property type="project" value="TreeGrafter"/>
</dbReference>
<keyword evidence="18" id="KW-0868">Chloride</keyword>
<dbReference type="InterPro" id="IPR004842">
    <property type="entry name" value="SLC12A_fam"/>
</dbReference>
<keyword evidence="14 26" id="KW-0472">Membrane</keyword>
<keyword evidence="3" id="KW-0813">Transport</keyword>
<dbReference type="FunFam" id="1.20.1740.10:FF:000018">
    <property type="entry name" value="solute carrier family 12 member 3 isoform X2"/>
    <property type="match status" value="1"/>
</dbReference>
<dbReference type="GO" id="GO:0055064">
    <property type="term" value="P:chloride ion homeostasis"/>
    <property type="evidence" value="ECO:0007669"/>
    <property type="project" value="TreeGrafter"/>
</dbReference>
<feature type="transmembrane region" description="Helical" evidence="26">
    <location>
        <begin position="234"/>
        <end position="259"/>
    </location>
</feature>
<evidence type="ECO:0000259" key="28">
    <source>
        <dbReference type="Pfam" id="PF03522"/>
    </source>
</evidence>
<dbReference type="InterPro" id="IPR018491">
    <property type="entry name" value="SLC12_C"/>
</dbReference>
<feature type="transmembrane region" description="Helical" evidence="26">
    <location>
        <begin position="569"/>
        <end position="588"/>
    </location>
</feature>
<evidence type="ECO:0000256" key="10">
    <source>
        <dbReference type="ARBA" id="ARBA00022847"/>
    </source>
</evidence>
<comment type="similarity">
    <text evidence="2">Belongs to the SLC12A transporter family.</text>
</comment>
<evidence type="ECO:0000256" key="3">
    <source>
        <dbReference type="ARBA" id="ARBA00022448"/>
    </source>
</evidence>
<evidence type="ECO:0000256" key="14">
    <source>
        <dbReference type="ARBA" id="ARBA00023136"/>
    </source>
</evidence>
<evidence type="ECO:0000259" key="29">
    <source>
        <dbReference type="Pfam" id="PF08403"/>
    </source>
</evidence>
<comment type="catalytic activity">
    <reaction evidence="19">
        <text>chloride(out) + Na(+)(out) = chloride(in) + Na(+)(in)</text>
        <dbReference type="Rhea" id="RHEA:73887"/>
        <dbReference type="ChEBI" id="CHEBI:17996"/>
        <dbReference type="ChEBI" id="CHEBI:29101"/>
    </reaction>
</comment>
<keyword evidence="8" id="KW-0067">ATP-binding</keyword>
<evidence type="ECO:0000256" key="13">
    <source>
        <dbReference type="ARBA" id="ARBA00023065"/>
    </source>
</evidence>
<keyword evidence="12" id="KW-0915">Sodium</keyword>
<dbReference type="Pfam" id="PF03522">
    <property type="entry name" value="SLC12"/>
    <property type="match status" value="3"/>
</dbReference>
<protein>
    <recommendedName>
        <fullName evidence="22">Solute carrier family 12 member 3</fullName>
    </recommendedName>
    <alternativeName>
        <fullName evidence="23">Na-Cl symporter</fullName>
    </alternativeName>
    <alternativeName>
        <fullName evidence="24">Thiazide-sensitive sodium-chloride cotransporter</fullName>
    </alternativeName>
</protein>
<dbReference type="GO" id="GO:0016324">
    <property type="term" value="C:apical plasma membrane"/>
    <property type="evidence" value="ECO:0007669"/>
    <property type="project" value="UniProtKB-SubCell"/>
</dbReference>
<reference evidence="30" key="3">
    <citation type="submission" date="2025-09" db="UniProtKB">
        <authorList>
            <consortium name="Ensembl"/>
        </authorList>
    </citation>
    <scope>IDENTIFICATION</scope>
</reference>
<evidence type="ECO:0000256" key="24">
    <source>
        <dbReference type="ARBA" id="ARBA00077939"/>
    </source>
</evidence>
<feature type="domain" description="SLC12A transporter C-terminal" evidence="28">
    <location>
        <begin position="718"/>
        <end position="857"/>
    </location>
</feature>
<dbReference type="PANTHER" id="PTHR11827">
    <property type="entry name" value="SOLUTE CARRIER FAMILY 12, CATION COTRANSPORTERS"/>
    <property type="match status" value="1"/>
</dbReference>
<reference evidence="30" key="2">
    <citation type="submission" date="2025-08" db="UniProtKB">
        <authorList>
            <consortium name="Ensembl"/>
        </authorList>
    </citation>
    <scope>IDENTIFICATION</scope>
</reference>
<proteinExistence type="inferred from homology"/>
<feature type="region of interest" description="Disordered" evidence="25">
    <location>
        <begin position="1"/>
        <end position="33"/>
    </location>
</feature>
<dbReference type="Ensembl" id="ENSUAMT00000024768.1">
    <property type="protein sequence ID" value="ENSUAMP00000022155.1"/>
    <property type="gene ID" value="ENSUAMG00000017104.1"/>
</dbReference>